<dbReference type="GO" id="GO:0015031">
    <property type="term" value="P:protein transport"/>
    <property type="evidence" value="ECO:0007669"/>
    <property type="project" value="UniProtKB-UniRule"/>
</dbReference>
<name>A0A022S1A0_ERYGU</name>
<dbReference type="PhylomeDB" id="A0A022S1A0"/>
<dbReference type="Gene3D" id="6.10.140.820">
    <property type="match status" value="1"/>
</dbReference>
<evidence type="ECO:0000256" key="2">
    <source>
        <dbReference type="ARBA" id="ARBA00009594"/>
    </source>
</evidence>
<evidence type="ECO:0000313" key="12">
    <source>
        <dbReference type="Proteomes" id="UP000030748"/>
    </source>
</evidence>
<dbReference type="GO" id="GO:0043130">
    <property type="term" value="F:ubiquitin binding"/>
    <property type="evidence" value="ECO:0000318"/>
    <property type="project" value="GO_Central"/>
</dbReference>
<protein>
    <recommendedName>
        <fullName evidence="13">UEV domain-containing protein</fullName>
    </recommendedName>
</protein>
<dbReference type="SUPFAM" id="SSF54495">
    <property type="entry name" value="UBC-like"/>
    <property type="match status" value="1"/>
</dbReference>
<dbReference type="Pfam" id="PF09454">
    <property type="entry name" value="Vps23_core"/>
    <property type="match status" value="1"/>
</dbReference>
<evidence type="ECO:0000256" key="6">
    <source>
        <dbReference type="ARBA" id="ARBA00023054"/>
    </source>
</evidence>
<feature type="domain" description="UEV" evidence="10">
    <location>
        <begin position="16"/>
        <end position="159"/>
    </location>
</feature>
<keyword evidence="4" id="KW-0967">Endosome</keyword>
<evidence type="ECO:0000256" key="1">
    <source>
        <dbReference type="ARBA" id="ARBA00004177"/>
    </source>
</evidence>
<dbReference type="Proteomes" id="UP000030748">
    <property type="component" value="Unassembled WGS sequence"/>
</dbReference>
<dbReference type="CDD" id="cd11685">
    <property type="entry name" value="UEV_TSG101-like"/>
    <property type="match status" value="1"/>
</dbReference>
<keyword evidence="12" id="KW-1185">Reference proteome</keyword>
<comment type="similarity">
    <text evidence="2">Belongs to the ubiquitin-conjugating enzyme family. UEV subfamily.</text>
</comment>
<reference evidence="11 12" key="1">
    <citation type="journal article" date="2013" name="Proc. Natl. Acad. Sci. U.S.A.">
        <title>Fine-scale variation in meiotic recombination in Mimulus inferred from population shotgun sequencing.</title>
        <authorList>
            <person name="Hellsten U."/>
            <person name="Wright K.M."/>
            <person name="Jenkins J."/>
            <person name="Shu S."/>
            <person name="Yuan Y."/>
            <person name="Wessler S.R."/>
            <person name="Schmutz J."/>
            <person name="Willis J.H."/>
            <person name="Rokhsar D.S."/>
        </authorList>
    </citation>
    <scope>NUCLEOTIDE SEQUENCE [LARGE SCALE GENOMIC DNA]</scope>
    <source>
        <strain evidence="12">cv. DUN x IM62</strain>
    </source>
</reference>
<dbReference type="InterPro" id="IPR008883">
    <property type="entry name" value="UEV_N"/>
</dbReference>
<dbReference type="PANTHER" id="PTHR23306">
    <property type="entry name" value="TUMOR SUSCEPTIBILITY GENE 101 PROTEIN-RELATED"/>
    <property type="match status" value="1"/>
</dbReference>
<evidence type="ECO:0000313" key="11">
    <source>
        <dbReference type="EMBL" id="EYU46542.1"/>
    </source>
</evidence>
<dbReference type="GO" id="GO:0008333">
    <property type="term" value="P:endosome to lysosome transport"/>
    <property type="evidence" value="ECO:0000318"/>
    <property type="project" value="GO_Central"/>
</dbReference>
<dbReference type="InterPro" id="IPR037202">
    <property type="entry name" value="ESCRT_assembly_dom"/>
</dbReference>
<dbReference type="InterPro" id="IPR017916">
    <property type="entry name" value="SB_dom"/>
</dbReference>
<dbReference type="SUPFAM" id="SSF140111">
    <property type="entry name" value="Endosomal sorting complex assembly domain"/>
    <property type="match status" value="1"/>
</dbReference>
<keyword evidence="3 7" id="KW-0813">Transport</keyword>
<dbReference type="Pfam" id="PF05743">
    <property type="entry name" value="UEV"/>
    <property type="match status" value="1"/>
</dbReference>
<evidence type="ECO:0008006" key="13">
    <source>
        <dbReference type="Google" id="ProtNLM"/>
    </source>
</evidence>
<keyword evidence="6 8" id="KW-0175">Coiled coil</keyword>
<feature type="domain" description="SB" evidence="9">
    <location>
        <begin position="267"/>
        <end position="329"/>
    </location>
</feature>
<evidence type="ECO:0000256" key="8">
    <source>
        <dbReference type="SAM" id="Coils"/>
    </source>
</evidence>
<dbReference type="PANTHER" id="PTHR23306:SF21">
    <property type="entry name" value="UBIQUITIN-CONJUGATING ENZYME_RWD-LIKE PROTEIN"/>
    <property type="match status" value="1"/>
</dbReference>
<evidence type="ECO:0000256" key="3">
    <source>
        <dbReference type="ARBA" id="ARBA00022448"/>
    </source>
</evidence>
<evidence type="ECO:0000259" key="10">
    <source>
        <dbReference type="PROSITE" id="PS51322"/>
    </source>
</evidence>
<dbReference type="PROSITE" id="PS51322">
    <property type="entry name" value="UEV"/>
    <property type="match status" value="1"/>
</dbReference>
<evidence type="ECO:0000259" key="9">
    <source>
        <dbReference type="PROSITE" id="PS51312"/>
    </source>
</evidence>
<dbReference type="InterPro" id="IPR052070">
    <property type="entry name" value="ESCRT-I_UEV_domain"/>
</dbReference>
<dbReference type="PROSITE" id="PS51312">
    <property type="entry name" value="SB"/>
    <property type="match status" value="1"/>
</dbReference>
<evidence type="ECO:0000256" key="7">
    <source>
        <dbReference type="PROSITE-ProRule" id="PRU00644"/>
    </source>
</evidence>
<dbReference type="STRING" id="4155.A0A022S1A0"/>
<dbReference type="Gene3D" id="3.10.110.10">
    <property type="entry name" value="Ubiquitin Conjugating Enzyme"/>
    <property type="match status" value="1"/>
</dbReference>
<dbReference type="EMBL" id="KI630171">
    <property type="protein sequence ID" value="EYU46542.1"/>
    <property type="molecule type" value="Genomic_DNA"/>
</dbReference>
<dbReference type="GO" id="GO:0000813">
    <property type="term" value="C:ESCRT I complex"/>
    <property type="evidence" value="ECO:0000318"/>
    <property type="project" value="GO_Central"/>
</dbReference>
<evidence type="ECO:0000256" key="4">
    <source>
        <dbReference type="ARBA" id="ARBA00022753"/>
    </source>
</evidence>
<dbReference type="InterPro" id="IPR016135">
    <property type="entry name" value="UBQ-conjugating_enzyme/RWD"/>
</dbReference>
<feature type="coiled-coil region" evidence="8">
    <location>
        <begin position="192"/>
        <end position="226"/>
    </location>
</feature>
<dbReference type="AlphaFoldDB" id="A0A022S1A0"/>
<comment type="subcellular location">
    <subcellularLocation>
        <location evidence="1">Endosome</location>
    </subcellularLocation>
</comment>
<proteinExistence type="inferred from homology"/>
<organism evidence="11 12">
    <name type="scientific">Erythranthe guttata</name>
    <name type="common">Yellow monkey flower</name>
    <name type="synonym">Mimulus guttatus</name>
    <dbReference type="NCBI Taxonomy" id="4155"/>
    <lineage>
        <taxon>Eukaryota</taxon>
        <taxon>Viridiplantae</taxon>
        <taxon>Streptophyta</taxon>
        <taxon>Embryophyta</taxon>
        <taxon>Tracheophyta</taxon>
        <taxon>Spermatophyta</taxon>
        <taxon>Magnoliopsida</taxon>
        <taxon>eudicotyledons</taxon>
        <taxon>Gunneridae</taxon>
        <taxon>Pentapetalae</taxon>
        <taxon>asterids</taxon>
        <taxon>lamiids</taxon>
        <taxon>Lamiales</taxon>
        <taxon>Phrymaceae</taxon>
        <taxon>Erythranthe</taxon>
    </lineage>
</organism>
<dbReference type="eggNOG" id="KOG2391">
    <property type="taxonomic scope" value="Eukaryota"/>
</dbReference>
<accession>A0A022S1A0</accession>
<gene>
    <name evidence="11" type="ORF">MIMGU_mgv1a020747mg</name>
</gene>
<keyword evidence="5 7" id="KW-0653">Protein transport</keyword>
<evidence type="ECO:0000256" key="5">
    <source>
        <dbReference type="ARBA" id="ARBA00022927"/>
    </source>
</evidence>
<sequence length="329" mass="37235">MGISDPDPIKFIEDALFCSSPLALSYSDPDQKWIIRQHLISLFQDFPCFKPSVDVFTYNDGTEVKLLNASGKLTVSQDAPPVPVTIWVPEYYPEMAPIVYVDSGSPLYPIYENHPFSNCSGETTCPYLENWRFSKCDLSGLTRNLKKLFSHNHPFYYSGSGSSNPAHPSTFSKMEAIDRLAAAIHYDAAAITAEYEEEIENLSAIQIELQERGEALKIVVNELEREKKRFKGRTEEMCGESDKLMNWLKVYDGVSDFPIDDVFEGVDKESEIELECSAADLAAEDLMYALEKAVEEGVLGFEAYFKQVRVLAREQFLCRAKILKIKKLL</sequence>